<gene>
    <name evidence="1" type="ORF">N8T08_001371</name>
</gene>
<comment type="caution">
    <text evidence="1">The sequence shown here is derived from an EMBL/GenBank/DDBJ whole genome shotgun (WGS) entry which is preliminary data.</text>
</comment>
<keyword evidence="2" id="KW-1185">Reference proteome</keyword>
<evidence type="ECO:0000313" key="1">
    <source>
        <dbReference type="EMBL" id="KAK1147294.1"/>
    </source>
</evidence>
<proteinExistence type="predicted"/>
<dbReference type="EMBL" id="JAOPJF010000012">
    <property type="protein sequence ID" value="KAK1147294.1"/>
    <property type="molecule type" value="Genomic_DNA"/>
</dbReference>
<reference evidence="1 2" key="1">
    <citation type="journal article" date="2023" name="ACS Omega">
        <title>Identification of the Neoaspergillic Acid Biosynthesis Gene Cluster by Establishing an In Vitro CRISPR-Ribonucleoprotein Genetic System in Aspergillus melleus.</title>
        <authorList>
            <person name="Yuan B."/>
            <person name="Grau M.F."/>
            <person name="Murata R.M."/>
            <person name="Torok T."/>
            <person name="Venkateswaran K."/>
            <person name="Stajich J.E."/>
            <person name="Wang C.C.C."/>
        </authorList>
    </citation>
    <scope>NUCLEOTIDE SEQUENCE [LARGE SCALE GENOMIC DNA]</scope>
    <source>
        <strain evidence="1 2">IMV 1140</strain>
    </source>
</reference>
<sequence length="424" mass="47596">MTNSNYTSNENIDMSDDTSDDGLYHQSGPSYRLARFTRPLIDYVRNEWQMGTKYSHLPTSTSERPESPRWVQMITSIVTAPRFRRYVVVYLTLLVSCFVGWKFVLSPRLEEHSALLRSLDPNVKDEVGGWFGANALPTFDNIVQLRDLDPSYLPAEKAAEPNQLNQRRLVMIGDVHGCKEELETLLEQIEFDEESDHLVFTGNLIDKGPDSLGVVDLVRKYSASCVRGNHEDRILVLRHDLIASKILEDTSQDNEDDFGQDPSGRKLAREMSDEQAKWLDTCPVILNIGQIKGLGQTVVVHGGLVPGVDLEKQDPFSAMTMVTIDLERHVPSSSQVGTHWTKLYNKHQSLLYSSVEKTVEDPKSMLTTVIYGHDSYNSLSMKTYTKGLDTGCVEGGKLTALVISDGGEQKVVQVGCNDYSKNWT</sequence>
<evidence type="ECO:0000313" key="2">
    <source>
        <dbReference type="Proteomes" id="UP001177260"/>
    </source>
</evidence>
<name>A0ACC3BA50_9EURO</name>
<organism evidence="1 2">
    <name type="scientific">Aspergillus melleus</name>
    <dbReference type="NCBI Taxonomy" id="138277"/>
    <lineage>
        <taxon>Eukaryota</taxon>
        <taxon>Fungi</taxon>
        <taxon>Dikarya</taxon>
        <taxon>Ascomycota</taxon>
        <taxon>Pezizomycotina</taxon>
        <taxon>Eurotiomycetes</taxon>
        <taxon>Eurotiomycetidae</taxon>
        <taxon>Eurotiales</taxon>
        <taxon>Aspergillaceae</taxon>
        <taxon>Aspergillus</taxon>
        <taxon>Aspergillus subgen. Circumdati</taxon>
    </lineage>
</organism>
<dbReference type="Proteomes" id="UP001177260">
    <property type="component" value="Unassembled WGS sequence"/>
</dbReference>
<protein>
    <submittedName>
        <fullName evidence="1">Uncharacterized protein</fullName>
    </submittedName>
</protein>
<accession>A0ACC3BA50</accession>